<organism evidence="2 3">
    <name type="scientific">Paenibacillus mangrovi</name>
    <dbReference type="NCBI Taxonomy" id="2931978"/>
    <lineage>
        <taxon>Bacteria</taxon>
        <taxon>Bacillati</taxon>
        <taxon>Bacillota</taxon>
        <taxon>Bacilli</taxon>
        <taxon>Bacillales</taxon>
        <taxon>Paenibacillaceae</taxon>
        <taxon>Paenibacillus</taxon>
    </lineage>
</organism>
<dbReference type="AlphaFoldDB" id="A0A9X2B6L7"/>
<dbReference type="CDD" id="cd00657">
    <property type="entry name" value="Ferritin_like"/>
    <property type="match status" value="1"/>
</dbReference>
<reference evidence="2" key="1">
    <citation type="submission" date="2022-04" db="EMBL/GenBank/DDBJ databases">
        <title>Paenibacillus mangrovi sp. nov., a novel endophytic bacterium isolated from bark of Kandelia candel.</title>
        <authorList>
            <person name="Tuo L."/>
        </authorList>
    </citation>
    <scope>NUCLEOTIDE SEQUENCE</scope>
    <source>
        <strain evidence="2">KQZ6P-2</strain>
    </source>
</reference>
<name>A0A9X2B6L7_9BACL</name>
<dbReference type="Proteomes" id="UP001139347">
    <property type="component" value="Unassembled WGS sequence"/>
</dbReference>
<evidence type="ECO:0000313" key="2">
    <source>
        <dbReference type="EMBL" id="MCJ8012858.1"/>
    </source>
</evidence>
<dbReference type="SUPFAM" id="SSF47240">
    <property type="entry name" value="Ferritin-like"/>
    <property type="match status" value="1"/>
</dbReference>
<evidence type="ECO:0000259" key="1">
    <source>
        <dbReference type="Pfam" id="PF02915"/>
    </source>
</evidence>
<feature type="domain" description="Rubrerythrin diiron-binding" evidence="1">
    <location>
        <begin position="22"/>
        <end position="78"/>
    </location>
</feature>
<dbReference type="Pfam" id="PF02915">
    <property type="entry name" value="Rubrerythrin"/>
    <property type="match status" value="2"/>
</dbReference>
<evidence type="ECO:0000313" key="3">
    <source>
        <dbReference type="Proteomes" id="UP001139347"/>
    </source>
</evidence>
<proteinExistence type="predicted"/>
<accession>A0A9X2B6L7</accession>
<protein>
    <submittedName>
        <fullName evidence="2">Ferritin-like domain-containing protein</fullName>
    </submittedName>
</protein>
<keyword evidence="3" id="KW-1185">Reference proteome</keyword>
<dbReference type="GO" id="GO:0016491">
    <property type="term" value="F:oxidoreductase activity"/>
    <property type="evidence" value="ECO:0007669"/>
    <property type="project" value="InterPro"/>
</dbReference>
<sequence length="145" mass="16791">MISHGFYYRPAASPDTALAADLIKAIDGEYSAINCYEQLAKLAPSEDARKRILEIREDEMKHLQFFSQAYTHLTGQTHKPVQTETCAKEYRAGLVASFRDEQETVDFYLSLSDRAQDPNLKNQIRRIAMDEQNHAVWFLYMMSHR</sequence>
<dbReference type="InterPro" id="IPR009078">
    <property type="entry name" value="Ferritin-like_SF"/>
</dbReference>
<comment type="caution">
    <text evidence="2">The sequence shown here is derived from an EMBL/GenBank/DDBJ whole genome shotgun (WGS) entry which is preliminary data.</text>
</comment>
<feature type="domain" description="Rubrerythrin diiron-binding" evidence="1">
    <location>
        <begin position="94"/>
        <end position="143"/>
    </location>
</feature>
<dbReference type="EMBL" id="JALIRP010000005">
    <property type="protein sequence ID" value="MCJ8012858.1"/>
    <property type="molecule type" value="Genomic_DNA"/>
</dbReference>
<gene>
    <name evidence="2" type="ORF">MUG84_14065</name>
</gene>
<dbReference type="RefSeq" id="WP_244725679.1">
    <property type="nucleotide sequence ID" value="NZ_JALIRP010000005.1"/>
</dbReference>
<dbReference type="InterPro" id="IPR003251">
    <property type="entry name" value="Rr_diiron-bd_dom"/>
</dbReference>
<dbReference type="Gene3D" id="6.10.140.1960">
    <property type="match status" value="1"/>
</dbReference>
<dbReference type="Gene3D" id="1.20.5.420">
    <property type="entry name" value="Immunoglobulin FC, subunit C"/>
    <property type="match status" value="1"/>
</dbReference>
<dbReference type="GO" id="GO:0046872">
    <property type="term" value="F:metal ion binding"/>
    <property type="evidence" value="ECO:0007669"/>
    <property type="project" value="InterPro"/>
</dbReference>